<gene>
    <name evidence="1" type="ORF">CSOL1703_00008805</name>
</gene>
<reference evidence="1 2" key="2">
    <citation type="submission" date="2021-10" db="EMBL/GenBank/DDBJ databases">
        <authorList>
            <person name="Piombo E."/>
        </authorList>
    </citation>
    <scope>NUCLEOTIDE SEQUENCE [LARGE SCALE GENOMIC DNA]</scope>
</reference>
<sequence length="609" mass="69921">MAPITFEDIPYDCLREVMEELMWEPGRSGLKSLSLTNHRLRAISMRYLNRCISLRLPCGILTFHHQIARRIWLLWRYDAFSSVRRVVAGTWDPKWDDRPEDMDEIMQFDLADLDPFYGSADKNVFQNGELQVEPDEDCATKILIELLDRLPGLKHFVFPDALPSALLQELELKHPKCRLRIYCLDNDSIMNMELITSPCLDSIGCVYSDASGADQPKCNLKSRVMAIIAGMAPSLRGVGLLNRRVDEPLFSSEEDENAHWESQGVPYAPHQMFTEQAFPRRLGQLKFLTLKGQCQYPIRLDKWANMTDFTVLESLRLEINFSGPDLDSLKVHGIFPRLRIMSLSLYCEDPGAVETEDEERLIKILSNLPPLQSLKLTGYIWPHIPAQALRVHGQSLERLALFPISSEDQYESGKLLDSNLRDCESLETAQILNILDQCPLLEELNIPVQRTYENADDPAIYEAMGELRRLRSVTLYMDCFAELFNRRETYEAPDLMSNYKHYYAITNMQEVLWTCAMDHYLAWEILKAITGGRTTHVLRELRLLSSANATEASTRYGDDMGAIIQNLATDHTFIKDADGMLWTGQEQWDTERIGTAYLWTDKTSRRGEA</sequence>
<dbReference type="EMBL" id="CABFOC020000082">
    <property type="protein sequence ID" value="CAH0058326.1"/>
    <property type="molecule type" value="Genomic_DNA"/>
</dbReference>
<evidence type="ECO:0000313" key="1">
    <source>
        <dbReference type="EMBL" id="CAH0058326.1"/>
    </source>
</evidence>
<dbReference type="InterPro" id="IPR032675">
    <property type="entry name" value="LRR_dom_sf"/>
</dbReference>
<dbReference type="Proteomes" id="UP000775872">
    <property type="component" value="Unassembled WGS sequence"/>
</dbReference>
<comment type="caution">
    <text evidence="1">The sequence shown here is derived from an EMBL/GenBank/DDBJ whole genome shotgun (WGS) entry which is preliminary data.</text>
</comment>
<dbReference type="OrthoDB" id="3945550at2759"/>
<proteinExistence type="predicted"/>
<keyword evidence="2" id="KW-1185">Reference proteome</keyword>
<organism evidence="1 2">
    <name type="scientific">Clonostachys solani</name>
    <dbReference type="NCBI Taxonomy" id="160281"/>
    <lineage>
        <taxon>Eukaryota</taxon>
        <taxon>Fungi</taxon>
        <taxon>Dikarya</taxon>
        <taxon>Ascomycota</taxon>
        <taxon>Pezizomycotina</taxon>
        <taxon>Sordariomycetes</taxon>
        <taxon>Hypocreomycetidae</taxon>
        <taxon>Hypocreales</taxon>
        <taxon>Bionectriaceae</taxon>
        <taxon>Clonostachys</taxon>
    </lineage>
</organism>
<dbReference type="SUPFAM" id="SSF52047">
    <property type="entry name" value="RNI-like"/>
    <property type="match status" value="1"/>
</dbReference>
<dbReference type="AlphaFoldDB" id="A0A9P0EP69"/>
<accession>A0A9P0EP69</accession>
<evidence type="ECO:0000313" key="2">
    <source>
        <dbReference type="Proteomes" id="UP000775872"/>
    </source>
</evidence>
<reference evidence="2" key="1">
    <citation type="submission" date="2019-06" db="EMBL/GenBank/DDBJ databases">
        <authorList>
            <person name="Broberg M."/>
        </authorList>
    </citation>
    <scope>NUCLEOTIDE SEQUENCE [LARGE SCALE GENOMIC DNA]</scope>
</reference>
<dbReference type="Gene3D" id="3.80.10.10">
    <property type="entry name" value="Ribonuclease Inhibitor"/>
    <property type="match status" value="1"/>
</dbReference>
<protein>
    <submittedName>
        <fullName evidence="1">Uncharacterized protein</fullName>
    </submittedName>
</protein>
<name>A0A9P0EP69_9HYPO</name>